<dbReference type="STRING" id="212667.VFDL14_22655"/>
<sequence>MAKKRGGSPLGNTPGSIAAQQSAAKATVETLTSQLTKELEKSGQKASDYLKEKFGIGSVGQQMVWKLASGNTATFNEVTLSFDQVKADTYVTFDVNGRDQSLLTKESLEDLNSLEFQQFYPAVGREVDGQIDVLDGSRRRAWFLLQEGRVKEFRILVTQDEISTSDAKALAKQLQTAKEHNQREIGLQCQTIMNSGNYTQEDVAAMIGISRPAVSKALKAASIDQRIIALFPVVNALSHTDYALLGKVMKTYQEDSKGLTAFIQKLGKKAVNVQVEHCSDENKEALLSLIKSELKIAESKKVTDKAEVTQLAEFASKGMFARKKVKGRNFSYEFGRLSKELQSELDEAIQAVLDKATQD</sequence>
<dbReference type="OrthoDB" id="5719994at2"/>
<dbReference type="PANTHER" id="PTHR38973">
    <property type="entry name" value="PLASMID PARTITIONING CONTROL PROTEIN-RELATED"/>
    <property type="match status" value="1"/>
</dbReference>
<keyword evidence="5" id="KW-1185">Reference proteome</keyword>
<feature type="region of interest" description="Disordered" evidence="2">
    <location>
        <begin position="1"/>
        <end position="23"/>
    </location>
</feature>
<dbReference type="Gene3D" id="1.10.10.2830">
    <property type="match status" value="1"/>
</dbReference>
<dbReference type="SUPFAM" id="SSF109709">
    <property type="entry name" value="KorB DNA-binding domain-like"/>
    <property type="match status" value="1"/>
</dbReference>
<dbReference type="Proteomes" id="UP000027219">
    <property type="component" value="Unassembled WGS sequence"/>
</dbReference>
<accession>A0A066UXE1</accession>
<evidence type="ECO:0000313" key="5">
    <source>
        <dbReference type="Proteomes" id="UP000027219"/>
    </source>
</evidence>
<evidence type="ECO:0000259" key="3">
    <source>
        <dbReference type="Pfam" id="PF08775"/>
    </source>
</evidence>
<comment type="caution">
    <text evidence="4">The sequence shown here is derived from an EMBL/GenBank/DDBJ whole genome shotgun (WGS) entry which is preliminary data.</text>
</comment>
<dbReference type="RefSeq" id="WP_032550785.1">
    <property type="nucleotide sequence ID" value="NZ_JFFR01000013.1"/>
</dbReference>
<organism evidence="4 5">
    <name type="scientific">Vibrio fortis</name>
    <dbReference type="NCBI Taxonomy" id="212667"/>
    <lineage>
        <taxon>Bacteria</taxon>
        <taxon>Pseudomonadati</taxon>
        <taxon>Pseudomonadota</taxon>
        <taxon>Gammaproteobacteria</taxon>
        <taxon>Vibrionales</taxon>
        <taxon>Vibrionaceae</taxon>
        <taxon>Vibrio</taxon>
    </lineage>
</organism>
<evidence type="ECO:0000256" key="2">
    <source>
        <dbReference type="SAM" id="MobiDB-lite"/>
    </source>
</evidence>
<evidence type="ECO:0000313" key="4">
    <source>
        <dbReference type="EMBL" id="KDN28918.1"/>
    </source>
</evidence>
<gene>
    <name evidence="4" type="ORF">VFDL14_22655</name>
</gene>
<dbReference type="AlphaFoldDB" id="A0A066UXE1"/>
<evidence type="ECO:0000256" key="1">
    <source>
        <dbReference type="ARBA" id="ARBA00023125"/>
    </source>
</evidence>
<dbReference type="InterPro" id="IPR014884">
    <property type="entry name" value="ParB_fam_C"/>
</dbReference>
<dbReference type="CDD" id="cd16394">
    <property type="entry name" value="sopB_N"/>
    <property type="match status" value="1"/>
</dbReference>
<dbReference type="Pfam" id="PF08775">
    <property type="entry name" value="ParB"/>
    <property type="match status" value="1"/>
</dbReference>
<name>A0A066UXE1_9VIBR</name>
<keyword evidence="1" id="KW-0238">DNA-binding</keyword>
<feature type="domain" description="ParB protein family C-terminal" evidence="3">
    <location>
        <begin position="231"/>
        <end position="354"/>
    </location>
</feature>
<dbReference type="EMBL" id="JFFR01000013">
    <property type="protein sequence ID" value="KDN28918.1"/>
    <property type="molecule type" value="Genomic_DNA"/>
</dbReference>
<reference evidence="4 5" key="1">
    <citation type="submission" date="2014-02" db="EMBL/GenBank/DDBJ databases">
        <title>Vibrio fortis Dalian14 Genome Sequencing.</title>
        <authorList>
            <person name="Wang Y."/>
            <person name="Song L."/>
            <person name="Liu G."/>
            <person name="Ding J."/>
        </authorList>
    </citation>
    <scope>NUCLEOTIDE SEQUENCE [LARGE SCALE GENOMIC DNA]</scope>
    <source>
        <strain evidence="4 5">Dalian14</strain>
    </source>
</reference>
<feature type="compositionally biased region" description="Polar residues" evidence="2">
    <location>
        <begin position="10"/>
        <end position="23"/>
    </location>
</feature>
<dbReference type="NCBIfam" id="TIGR00180">
    <property type="entry name" value="parB_part"/>
    <property type="match status" value="1"/>
</dbReference>
<dbReference type="GO" id="GO:0003677">
    <property type="term" value="F:DNA binding"/>
    <property type="evidence" value="ECO:0007669"/>
    <property type="project" value="UniProtKB-KW"/>
</dbReference>
<dbReference type="PANTHER" id="PTHR38973:SF1">
    <property type="entry name" value="PLASMID PARTITION PROTEIN B"/>
    <property type="match status" value="1"/>
</dbReference>
<protein>
    <submittedName>
        <fullName evidence="4">Chromosome partitioning protein ParB</fullName>
    </submittedName>
</protein>
<dbReference type="InterPro" id="IPR004437">
    <property type="entry name" value="ParB/RepB/Spo0J"/>
</dbReference>
<proteinExistence type="predicted"/>